<sequence>MILIKLYLAIIESILRSSISSIIVWFGRIPQKDLQRMNSIIKSAERIIGTSLPCLQTIYFEK</sequence>
<evidence type="ECO:0000313" key="2">
    <source>
        <dbReference type="Proteomes" id="UP001152320"/>
    </source>
</evidence>
<protein>
    <submittedName>
        <fullName evidence="1">Uncharacterized protein</fullName>
    </submittedName>
</protein>
<keyword evidence="2" id="KW-1185">Reference proteome</keyword>
<name>A0A9Q0YJS3_HOLLE</name>
<dbReference type="Proteomes" id="UP001152320">
    <property type="component" value="Chromosome 19"/>
</dbReference>
<comment type="caution">
    <text evidence="1">The sequence shown here is derived from an EMBL/GenBank/DDBJ whole genome shotgun (WGS) entry which is preliminary data.</text>
</comment>
<evidence type="ECO:0000313" key="1">
    <source>
        <dbReference type="EMBL" id="KAJ8023890.1"/>
    </source>
</evidence>
<gene>
    <name evidence="1" type="ORF">HOLleu_36461</name>
</gene>
<accession>A0A9Q0YJS3</accession>
<dbReference type="AlphaFoldDB" id="A0A9Q0YJS3"/>
<reference evidence="1" key="1">
    <citation type="submission" date="2021-10" db="EMBL/GenBank/DDBJ databases">
        <title>Tropical sea cucumber genome reveals ecological adaptation and Cuvierian tubules defense mechanism.</title>
        <authorList>
            <person name="Chen T."/>
        </authorList>
    </citation>
    <scope>NUCLEOTIDE SEQUENCE</scope>
    <source>
        <strain evidence="1">Nanhai2018</strain>
        <tissue evidence="1">Muscle</tissue>
    </source>
</reference>
<proteinExistence type="predicted"/>
<organism evidence="1 2">
    <name type="scientific">Holothuria leucospilota</name>
    <name type="common">Black long sea cucumber</name>
    <name type="synonym">Mertensiothuria leucospilota</name>
    <dbReference type="NCBI Taxonomy" id="206669"/>
    <lineage>
        <taxon>Eukaryota</taxon>
        <taxon>Metazoa</taxon>
        <taxon>Echinodermata</taxon>
        <taxon>Eleutherozoa</taxon>
        <taxon>Echinozoa</taxon>
        <taxon>Holothuroidea</taxon>
        <taxon>Aspidochirotacea</taxon>
        <taxon>Aspidochirotida</taxon>
        <taxon>Holothuriidae</taxon>
        <taxon>Holothuria</taxon>
    </lineage>
</organism>
<dbReference type="EMBL" id="JAIZAY010000019">
    <property type="protein sequence ID" value="KAJ8023890.1"/>
    <property type="molecule type" value="Genomic_DNA"/>
</dbReference>